<dbReference type="AlphaFoldDB" id="A0A917ATQ1"/>
<dbReference type="Pfam" id="PF01494">
    <property type="entry name" value="FAD_binding_3"/>
    <property type="match status" value="2"/>
</dbReference>
<dbReference type="PANTHER" id="PTHR43476:SF3">
    <property type="entry name" value="FAD-BINDING MONOOXYGENASE"/>
    <property type="match status" value="1"/>
</dbReference>
<dbReference type="GO" id="GO:0008688">
    <property type="term" value="F:3-(3-hydroxyphenyl)propionate hydroxylase activity"/>
    <property type="evidence" value="ECO:0007669"/>
    <property type="project" value="TreeGrafter"/>
</dbReference>
<organism evidence="3 4">
    <name type="scientific">Nesterenkonia cremea</name>
    <dbReference type="NCBI Taxonomy" id="1882340"/>
    <lineage>
        <taxon>Bacteria</taxon>
        <taxon>Bacillati</taxon>
        <taxon>Actinomycetota</taxon>
        <taxon>Actinomycetes</taxon>
        <taxon>Micrococcales</taxon>
        <taxon>Micrococcaceae</taxon>
        <taxon>Nesterenkonia</taxon>
    </lineage>
</organism>
<reference evidence="3" key="1">
    <citation type="journal article" date="2014" name="Int. J. Syst. Evol. Microbiol.">
        <title>Complete genome sequence of Corynebacterium casei LMG S-19264T (=DSM 44701T), isolated from a smear-ripened cheese.</title>
        <authorList>
            <consortium name="US DOE Joint Genome Institute (JGI-PGF)"/>
            <person name="Walter F."/>
            <person name="Albersmeier A."/>
            <person name="Kalinowski J."/>
            <person name="Ruckert C."/>
        </authorList>
    </citation>
    <scope>NUCLEOTIDE SEQUENCE</scope>
    <source>
        <strain evidence="3">CGMCC 1.15388</strain>
    </source>
</reference>
<dbReference type="SUPFAM" id="SSF51905">
    <property type="entry name" value="FAD/NAD(P)-binding domain"/>
    <property type="match status" value="1"/>
</dbReference>
<keyword evidence="4" id="KW-1185">Reference proteome</keyword>
<dbReference type="PANTHER" id="PTHR43476">
    <property type="entry name" value="3-(3-HYDROXY-PHENYL)PROPIONATE/3-HYDROXYCINNAMIC ACID HYDROXYLASE"/>
    <property type="match status" value="1"/>
</dbReference>
<name>A0A917ATQ1_9MICC</name>
<dbReference type="Gene3D" id="3.50.50.60">
    <property type="entry name" value="FAD/NAD(P)-binding domain"/>
    <property type="match status" value="1"/>
</dbReference>
<dbReference type="InterPro" id="IPR036188">
    <property type="entry name" value="FAD/NAD-bd_sf"/>
</dbReference>
<dbReference type="InterPro" id="IPR050631">
    <property type="entry name" value="PheA/TfdB_FAD_monoxygenase"/>
</dbReference>
<feature type="domain" description="FAD-binding" evidence="2">
    <location>
        <begin position="2"/>
        <end position="138"/>
    </location>
</feature>
<reference evidence="3" key="2">
    <citation type="submission" date="2020-09" db="EMBL/GenBank/DDBJ databases">
        <authorList>
            <person name="Sun Q."/>
            <person name="Zhou Y."/>
        </authorList>
    </citation>
    <scope>NUCLEOTIDE SEQUENCE</scope>
    <source>
        <strain evidence="3">CGMCC 1.15388</strain>
    </source>
</reference>
<gene>
    <name evidence="3" type="ORF">GCM10011401_22300</name>
</gene>
<dbReference type="InterPro" id="IPR002938">
    <property type="entry name" value="FAD-bd"/>
</dbReference>
<evidence type="ECO:0000313" key="3">
    <source>
        <dbReference type="EMBL" id="GGE74601.1"/>
    </source>
</evidence>
<comment type="caution">
    <text evidence="3">The sequence shown here is derived from an EMBL/GenBank/DDBJ whole genome shotgun (WGS) entry which is preliminary data.</text>
</comment>
<feature type="domain" description="FAD-binding" evidence="2">
    <location>
        <begin position="238"/>
        <end position="319"/>
    </location>
</feature>
<evidence type="ECO:0000313" key="4">
    <source>
        <dbReference type="Proteomes" id="UP000633136"/>
    </source>
</evidence>
<evidence type="ECO:0000256" key="1">
    <source>
        <dbReference type="ARBA" id="ARBA00023002"/>
    </source>
</evidence>
<sequence>MIVIGAGPVGLLLAAELRRRGVGVELLEQRERSSPDSRAIGVHAPVLAALEESGLTAELLSWARRVPRGEARSQGRVLGTVRFDRLSCRFPFVATLPQSMTEAVLAQSAPEPERGVGVTVIRPAGEHVQLHTDAGSRRAPVVVLAGGSRSRGLVYRSPGARSYPDRYLMADVEVSERSDSDAAVVHLDENGVMESFPLPDRHRRFVVWDPPGASTASAQRQLRFERAVAARGEPVGGAVTEFGVRRFVAPRMRSGALFVIGDAAHEVSPIGGQGMNLGLLDAVTLAPLLAQWAGTGTAPEADLKRWERRRVASARQAARLAGLNTRLGRPASARVNAARRNGLRLMLAPGPGKLFAHAYAMGFDADASSRK</sequence>
<dbReference type="EMBL" id="BMIS01000011">
    <property type="protein sequence ID" value="GGE74601.1"/>
    <property type="molecule type" value="Genomic_DNA"/>
</dbReference>
<keyword evidence="1" id="KW-0560">Oxidoreductase</keyword>
<protein>
    <submittedName>
        <fullName evidence="3">Oxidoreductase</fullName>
    </submittedName>
</protein>
<dbReference type="Gene3D" id="3.30.70.2450">
    <property type="match status" value="1"/>
</dbReference>
<dbReference type="Proteomes" id="UP000633136">
    <property type="component" value="Unassembled WGS sequence"/>
</dbReference>
<evidence type="ECO:0000259" key="2">
    <source>
        <dbReference type="Pfam" id="PF01494"/>
    </source>
</evidence>
<dbReference type="GO" id="GO:0071949">
    <property type="term" value="F:FAD binding"/>
    <property type="evidence" value="ECO:0007669"/>
    <property type="project" value="InterPro"/>
</dbReference>
<accession>A0A917ATQ1</accession>
<dbReference type="GO" id="GO:0019622">
    <property type="term" value="P:3-(3-hydroxy)phenylpropionate catabolic process"/>
    <property type="evidence" value="ECO:0007669"/>
    <property type="project" value="TreeGrafter"/>
</dbReference>
<proteinExistence type="predicted"/>
<dbReference type="PRINTS" id="PR00420">
    <property type="entry name" value="RNGMNOXGNASE"/>
</dbReference>